<dbReference type="CDD" id="cd00688">
    <property type="entry name" value="ISOPREN_C2_like"/>
    <property type="match status" value="1"/>
</dbReference>
<evidence type="ECO:0000259" key="1">
    <source>
        <dbReference type="Pfam" id="PF13243"/>
    </source>
</evidence>
<gene>
    <name evidence="2" type="ordered locus">Acid_2733</name>
</gene>
<dbReference type="STRING" id="234267.Acid_2733"/>
<dbReference type="Pfam" id="PF13243">
    <property type="entry name" value="SQHop_cyclase_C"/>
    <property type="match status" value="1"/>
</dbReference>
<dbReference type="HOGENOM" id="CLU_990078_0_0_0"/>
<proteinExistence type="predicted"/>
<dbReference type="OrthoDB" id="267755at2"/>
<protein>
    <recommendedName>
        <fullName evidence="1">Squalene cyclase C-terminal domain-containing protein</fullName>
    </recommendedName>
</protein>
<organism evidence="2">
    <name type="scientific">Solibacter usitatus (strain Ellin6076)</name>
    <dbReference type="NCBI Taxonomy" id="234267"/>
    <lineage>
        <taxon>Bacteria</taxon>
        <taxon>Pseudomonadati</taxon>
        <taxon>Acidobacteriota</taxon>
        <taxon>Terriglobia</taxon>
        <taxon>Bryobacterales</taxon>
        <taxon>Solibacteraceae</taxon>
        <taxon>Candidatus Solibacter</taxon>
    </lineage>
</organism>
<reference evidence="2" key="1">
    <citation type="submission" date="2006-10" db="EMBL/GenBank/DDBJ databases">
        <title>Complete sequence of Solibacter usitatus Ellin6076.</title>
        <authorList>
            <consortium name="US DOE Joint Genome Institute"/>
            <person name="Copeland A."/>
            <person name="Lucas S."/>
            <person name="Lapidus A."/>
            <person name="Barry K."/>
            <person name="Detter J.C."/>
            <person name="Glavina del Rio T."/>
            <person name="Hammon N."/>
            <person name="Israni S."/>
            <person name="Dalin E."/>
            <person name="Tice H."/>
            <person name="Pitluck S."/>
            <person name="Thompson L.S."/>
            <person name="Brettin T."/>
            <person name="Bruce D."/>
            <person name="Han C."/>
            <person name="Tapia R."/>
            <person name="Gilna P."/>
            <person name="Schmutz J."/>
            <person name="Larimer F."/>
            <person name="Land M."/>
            <person name="Hauser L."/>
            <person name="Kyrpides N."/>
            <person name="Mikhailova N."/>
            <person name="Janssen P.H."/>
            <person name="Kuske C.R."/>
            <person name="Richardson P."/>
        </authorList>
    </citation>
    <scope>NUCLEOTIDE SEQUENCE</scope>
    <source>
        <strain evidence="2">Ellin6076</strain>
    </source>
</reference>
<dbReference type="EMBL" id="CP000473">
    <property type="protein sequence ID" value="ABJ83721.1"/>
    <property type="molecule type" value="Genomic_DNA"/>
</dbReference>
<dbReference type="InterPro" id="IPR032696">
    <property type="entry name" value="SQ_cyclase_C"/>
</dbReference>
<dbReference type="AlphaFoldDB" id="Q02D87"/>
<dbReference type="KEGG" id="sus:Acid_2733"/>
<name>Q02D87_SOLUE</name>
<accession>Q02D87</accession>
<dbReference type="Gene3D" id="1.50.10.20">
    <property type="match status" value="2"/>
</dbReference>
<sequence length="281" mass="29706">MLAELFLQSALAFLSREVPRWSQENHCYSCHNNGDAALALYRAQVRGYSIPPAALADTTAWLRTPEKWDEVHGAPAASDKTLGRIQFAAALAEATRTRAIRDSGVLRSAAAVLASMQDADGSWRVDTGGLPGAPATYGTALATYISRQTLQTAGGFEAAAARAAAWLASAKPANTIDAAALLLAEPDRRDCRAMLLAAQTSDGGFGPQAKMPAEVFDTALALLALDGPADAIARGRSWLVKMQEKDGGWPETTRPSGAQSYAERISTTGWAVYALLADGRE</sequence>
<dbReference type="InParanoid" id="Q02D87"/>
<dbReference type="SUPFAM" id="SSF81853">
    <property type="entry name" value="Family 10 polysaccharide lyase"/>
    <property type="match status" value="1"/>
</dbReference>
<evidence type="ECO:0000313" key="2">
    <source>
        <dbReference type="EMBL" id="ABJ83721.1"/>
    </source>
</evidence>
<feature type="domain" description="Squalene cyclase C-terminal" evidence="1">
    <location>
        <begin position="219"/>
        <end position="280"/>
    </location>
</feature>
<dbReference type="eggNOG" id="COG1657">
    <property type="taxonomic scope" value="Bacteria"/>
</dbReference>